<dbReference type="OrthoDB" id="5917823at2759"/>
<organism evidence="8 9">
    <name type="scientific">Dictyocaulus viviparus</name>
    <name type="common">Bovine lungworm</name>
    <dbReference type="NCBI Taxonomy" id="29172"/>
    <lineage>
        <taxon>Eukaryota</taxon>
        <taxon>Metazoa</taxon>
        <taxon>Ecdysozoa</taxon>
        <taxon>Nematoda</taxon>
        <taxon>Chromadorea</taxon>
        <taxon>Rhabditida</taxon>
        <taxon>Rhabditina</taxon>
        <taxon>Rhabditomorpha</taxon>
        <taxon>Strongyloidea</taxon>
        <taxon>Metastrongylidae</taxon>
        <taxon>Dictyocaulus</taxon>
    </lineage>
</organism>
<dbReference type="PANTHER" id="PTHR10844">
    <property type="entry name" value="CAVEOLIN"/>
    <property type="match status" value="1"/>
</dbReference>
<dbReference type="InterPro" id="IPR001612">
    <property type="entry name" value="Caveolin"/>
</dbReference>
<evidence type="ECO:0000256" key="2">
    <source>
        <dbReference type="ARBA" id="ARBA00010988"/>
    </source>
</evidence>
<evidence type="ECO:0000313" key="8">
    <source>
        <dbReference type="EMBL" id="KJH51470.1"/>
    </source>
</evidence>
<keyword evidence="5 6" id="KW-0472">Membrane</keyword>
<dbReference type="Pfam" id="PF01146">
    <property type="entry name" value="Caveolin"/>
    <property type="match status" value="1"/>
</dbReference>
<evidence type="ECO:0000256" key="1">
    <source>
        <dbReference type="ARBA" id="ARBA00004202"/>
    </source>
</evidence>
<keyword evidence="3 6" id="KW-1003">Cell membrane</keyword>
<dbReference type="STRING" id="29172.A0A0D8Y427"/>
<comment type="subcellular location">
    <subcellularLocation>
        <location evidence="1 6">Cell membrane</location>
        <topology evidence="1 6">Peripheral membrane protein</topology>
    </subcellularLocation>
    <subcellularLocation>
        <location evidence="6">Golgi apparatus membrane</location>
        <topology evidence="6">Peripheral membrane protein</topology>
    </subcellularLocation>
    <subcellularLocation>
        <location evidence="6">Membrane</location>
        <location evidence="6">Caveola</location>
        <topology evidence="6">Peripheral membrane protein</topology>
    </subcellularLocation>
</comment>
<evidence type="ECO:0000256" key="3">
    <source>
        <dbReference type="ARBA" id="ARBA00022475"/>
    </source>
</evidence>
<dbReference type="GO" id="GO:0000139">
    <property type="term" value="C:Golgi membrane"/>
    <property type="evidence" value="ECO:0007669"/>
    <property type="project" value="UniProtKB-SubCell"/>
</dbReference>
<dbReference type="AlphaFoldDB" id="A0A0D8Y427"/>
<name>A0A0D8Y427_DICVI</name>
<evidence type="ECO:0000256" key="5">
    <source>
        <dbReference type="ARBA" id="ARBA00023136"/>
    </source>
</evidence>
<accession>A0A0D8Y427</accession>
<evidence type="ECO:0000313" key="9">
    <source>
        <dbReference type="Proteomes" id="UP000053766"/>
    </source>
</evidence>
<comment type="function">
    <text evidence="6">May act as a scaffolding protein within caveolar membranes. Interacts directly with G-protein alpha subunits and can functionally regulate their activity.</text>
</comment>
<keyword evidence="9" id="KW-1185">Reference proteome</keyword>
<sequence length="170" mass="19871">MPDAKSRNTKRDTQMSFDLSSDVYKQVIGCQLNMSDRDQQKLNKDLQLNFLDIFGEPDPQYHSIACVWTMSYRIFELTRVYCYKLLTLLLSLPVAFIAGLIFAVFSFLRIWVLQPILVIVRVLLKQLLDVWPMFLIYIVRPLFYSVGAVFSTVRLHRSDGPIIKEIWETV</sequence>
<evidence type="ECO:0000256" key="4">
    <source>
        <dbReference type="ARBA" id="ARBA00023034"/>
    </source>
</evidence>
<evidence type="ECO:0000256" key="7">
    <source>
        <dbReference type="SAM" id="Phobius"/>
    </source>
</evidence>
<dbReference type="Proteomes" id="UP000053766">
    <property type="component" value="Unassembled WGS sequence"/>
</dbReference>
<proteinExistence type="inferred from homology"/>
<dbReference type="GO" id="GO:0005901">
    <property type="term" value="C:caveola"/>
    <property type="evidence" value="ECO:0007669"/>
    <property type="project" value="UniProtKB-SubCell"/>
</dbReference>
<keyword evidence="7" id="KW-1133">Transmembrane helix</keyword>
<keyword evidence="7" id="KW-0812">Transmembrane</keyword>
<gene>
    <name evidence="8" type="ORF">DICVIV_02387</name>
</gene>
<feature type="transmembrane region" description="Helical" evidence="7">
    <location>
        <begin position="131"/>
        <end position="153"/>
    </location>
</feature>
<reference evidence="9" key="2">
    <citation type="journal article" date="2016" name="Sci. Rep.">
        <title>Dictyocaulus viviparus genome, variome and transcriptome elucidate lungworm biology and support future intervention.</title>
        <authorList>
            <person name="McNulty S.N."/>
            <person name="Strube C."/>
            <person name="Rosa B.A."/>
            <person name="Martin J.C."/>
            <person name="Tyagi R."/>
            <person name="Choi Y.J."/>
            <person name="Wang Q."/>
            <person name="Hallsworth Pepin K."/>
            <person name="Zhang X."/>
            <person name="Ozersky P."/>
            <person name="Wilson R.K."/>
            <person name="Sternberg P.W."/>
            <person name="Gasser R.B."/>
            <person name="Mitreva M."/>
        </authorList>
    </citation>
    <scope>NUCLEOTIDE SEQUENCE [LARGE SCALE GENOMIC DNA]</scope>
    <source>
        <strain evidence="9">HannoverDv2000</strain>
    </source>
</reference>
<dbReference type="PANTHER" id="PTHR10844:SF19">
    <property type="entry name" value="CAVEOLIN-2"/>
    <property type="match status" value="1"/>
</dbReference>
<evidence type="ECO:0000256" key="6">
    <source>
        <dbReference type="RuleBase" id="RU000680"/>
    </source>
</evidence>
<comment type="similarity">
    <text evidence="2 6">Belongs to the caveolin family.</text>
</comment>
<reference evidence="8 9" key="1">
    <citation type="submission" date="2013-11" db="EMBL/GenBank/DDBJ databases">
        <title>Draft genome of the bovine lungworm Dictyocaulus viviparus.</title>
        <authorList>
            <person name="Mitreva M."/>
        </authorList>
    </citation>
    <scope>NUCLEOTIDE SEQUENCE [LARGE SCALE GENOMIC DNA]</scope>
    <source>
        <strain evidence="8 9">HannoverDv2000</strain>
    </source>
</reference>
<keyword evidence="4 6" id="KW-0333">Golgi apparatus</keyword>
<feature type="transmembrane region" description="Helical" evidence="7">
    <location>
        <begin position="85"/>
        <end position="111"/>
    </location>
</feature>
<dbReference type="GO" id="GO:0070836">
    <property type="term" value="P:caveola assembly"/>
    <property type="evidence" value="ECO:0007669"/>
    <property type="project" value="InterPro"/>
</dbReference>
<protein>
    <recommendedName>
        <fullName evidence="6">Caveolin</fullName>
    </recommendedName>
</protein>
<dbReference type="GO" id="GO:0060090">
    <property type="term" value="F:molecular adaptor activity"/>
    <property type="evidence" value="ECO:0007669"/>
    <property type="project" value="TreeGrafter"/>
</dbReference>
<dbReference type="EMBL" id="KN716183">
    <property type="protein sequence ID" value="KJH51470.1"/>
    <property type="molecule type" value="Genomic_DNA"/>
</dbReference>